<dbReference type="SUPFAM" id="SSF53041">
    <property type="entry name" value="Resolvase-like"/>
    <property type="match status" value="1"/>
</dbReference>
<dbReference type="PROSITE" id="PS00397">
    <property type="entry name" value="RECOMBINASES_1"/>
    <property type="match status" value="1"/>
</dbReference>
<protein>
    <submittedName>
        <fullName evidence="9">Invertase</fullName>
    </submittedName>
</protein>
<dbReference type="AlphaFoldDB" id="A0A2W4U414"/>
<feature type="domain" description="Resolvase/invertase-type recombinase catalytic" evidence="8">
    <location>
        <begin position="1"/>
        <end position="135"/>
    </location>
</feature>
<evidence type="ECO:0000313" key="10">
    <source>
        <dbReference type="Proteomes" id="UP000249354"/>
    </source>
</evidence>
<dbReference type="GO" id="GO:0003677">
    <property type="term" value="F:DNA binding"/>
    <property type="evidence" value="ECO:0007669"/>
    <property type="project" value="UniProtKB-KW"/>
</dbReference>
<gene>
    <name evidence="9" type="ORF">DCF25_18265</name>
</gene>
<dbReference type="EMBL" id="QBMC01000160">
    <property type="protein sequence ID" value="PZO12059.1"/>
    <property type="molecule type" value="Genomic_DNA"/>
</dbReference>
<organism evidence="9 10">
    <name type="scientific">Leptolyngbya foveolarum</name>
    <dbReference type="NCBI Taxonomy" id="47253"/>
    <lineage>
        <taxon>Bacteria</taxon>
        <taxon>Bacillati</taxon>
        <taxon>Cyanobacteriota</taxon>
        <taxon>Cyanophyceae</taxon>
        <taxon>Leptolyngbyales</taxon>
        <taxon>Leptolyngbyaceae</taxon>
        <taxon>Leptolyngbya group</taxon>
        <taxon>Leptolyngbya</taxon>
    </lineage>
</organism>
<keyword evidence="2" id="KW-0229">DNA integration</keyword>
<dbReference type="InterPro" id="IPR036162">
    <property type="entry name" value="Resolvase-like_N_sf"/>
</dbReference>
<dbReference type="CDD" id="cd03768">
    <property type="entry name" value="SR_ResInv"/>
    <property type="match status" value="1"/>
</dbReference>
<comment type="caution">
    <text evidence="9">The sequence shown here is derived from an EMBL/GenBank/DDBJ whole genome shotgun (WGS) entry which is preliminary data.</text>
</comment>
<keyword evidence="7" id="KW-0175">Coiled coil</keyword>
<sequence length="187" mass="21045">MKVGYARVSTFEQDLNLQLDALNEDGCDRIFCDKGESGAKDSRPEWNNCLDHLRKGDALVIWKLDRASRSTKHLIELAEELEKRGVELRSLKEQIDTASAMGKFFFRMTASIAELERDIIRERTLAGLAAARARGRRGGRKKSITEGQRLEAKRLAEVGELSITDICVKVSISRASYYRLIVPETAS</sequence>
<dbReference type="GO" id="GO:0015074">
    <property type="term" value="P:DNA integration"/>
    <property type="evidence" value="ECO:0007669"/>
    <property type="project" value="UniProtKB-KW"/>
</dbReference>
<proteinExistence type="inferred from homology"/>
<evidence type="ECO:0000256" key="2">
    <source>
        <dbReference type="ARBA" id="ARBA00022908"/>
    </source>
</evidence>
<keyword evidence="3" id="KW-0238">DNA-binding</keyword>
<evidence type="ECO:0000256" key="6">
    <source>
        <dbReference type="PROSITE-ProRule" id="PRU10137"/>
    </source>
</evidence>
<comment type="similarity">
    <text evidence="1">Belongs to the site-specific recombinase resolvase family.</text>
</comment>
<dbReference type="Proteomes" id="UP000249354">
    <property type="component" value="Unassembled WGS sequence"/>
</dbReference>
<evidence type="ECO:0000256" key="5">
    <source>
        <dbReference type="PIRSR" id="PIRSR606118-50"/>
    </source>
</evidence>
<reference evidence="10" key="1">
    <citation type="submission" date="2018-04" db="EMBL/GenBank/DDBJ databases">
        <authorList>
            <person name="Cornet L."/>
        </authorList>
    </citation>
    <scope>NUCLEOTIDE SEQUENCE [LARGE SCALE GENOMIC DNA]</scope>
</reference>
<dbReference type="InterPro" id="IPR050639">
    <property type="entry name" value="SSR_resolvase"/>
</dbReference>
<dbReference type="GO" id="GO:0000150">
    <property type="term" value="F:DNA strand exchange activity"/>
    <property type="evidence" value="ECO:0007669"/>
    <property type="project" value="InterPro"/>
</dbReference>
<feature type="active site" description="O-(5'-phospho-DNA)-serine intermediate" evidence="5 6">
    <location>
        <position position="9"/>
    </location>
</feature>
<evidence type="ECO:0000313" key="9">
    <source>
        <dbReference type="EMBL" id="PZO12059.1"/>
    </source>
</evidence>
<dbReference type="PANTHER" id="PTHR30461">
    <property type="entry name" value="DNA-INVERTASE FROM LAMBDOID PROPHAGE"/>
    <property type="match status" value="1"/>
</dbReference>
<accession>A0A2W4U414</accession>
<evidence type="ECO:0000256" key="7">
    <source>
        <dbReference type="SAM" id="Coils"/>
    </source>
</evidence>
<dbReference type="InterPro" id="IPR006118">
    <property type="entry name" value="Recombinase_CS"/>
</dbReference>
<evidence type="ECO:0000256" key="1">
    <source>
        <dbReference type="ARBA" id="ARBA00009913"/>
    </source>
</evidence>
<dbReference type="InterPro" id="IPR006119">
    <property type="entry name" value="Resolv_N"/>
</dbReference>
<dbReference type="Pfam" id="PF00239">
    <property type="entry name" value="Resolvase"/>
    <property type="match status" value="1"/>
</dbReference>
<name>A0A2W4U414_9CYAN</name>
<feature type="coiled-coil region" evidence="7">
    <location>
        <begin position="64"/>
        <end position="94"/>
    </location>
</feature>
<dbReference type="PANTHER" id="PTHR30461:SF2">
    <property type="entry name" value="SERINE RECOMBINASE PINE-RELATED"/>
    <property type="match status" value="1"/>
</dbReference>
<keyword evidence="4" id="KW-0233">DNA recombination</keyword>
<dbReference type="SMART" id="SM00857">
    <property type="entry name" value="Resolvase"/>
    <property type="match status" value="1"/>
</dbReference>
<dbReference type="Gene3D" id="3.40.50.1390">
    <property type="entry name" value="Resolvase, N-terminal catalytic domain"/>
    <property type="match status" value="1"/>
</dbReference>
<evidence type="ECO:0000256" key="3">
    <source>
        <dbReference type="ARBA" id="ARBA00023125"/>
    </source>
</evidence>
<evidence type="ECO:0000259" key="8">
    <source>
        <dbReference type="PROSITE" id="PS51736"/>
    </source>
</evidence>
<dbReference type="PROSITE" id="PS51736">
    <property type="entry name" value="RECOMBINASES_3"/>
    <property type="match status" value="1"/>
</dbReference>
<reference evidence="9 10" key="2">
    <citation type="submission" date="2018-06" db="EMBL/GenBank/DDBJ databases">
        <title>Metagenomic assembly of (sub)arctic Cyanobacteria and their associated microbiome from non-axenic cultures.</title>
        <authorList>
            <person name="Baurain D."/>
        </authorList>
    </citation>
    <scope>NUCLEOTIDE SEQUENCE [LARGE SCALE GENOMIC DNA]</scope>
    <source>
        <strain evidence="9">ULC129bin1</strain>
    </source>
</reference>
<dbReference type="FunFam" id="3.40.50.1390:FF:000001">
    <property type="entry name" value="DNA recombinase"/>
    <property type="match status" value="1"/>
</dbReference>
<evidence type="ECO:0000256" key="4">
    <source>
        <dbReference type="ARBA" id="ARBA00023172"/>
    </source>
</evidence>